<keyword evidence="1" id="KW-0808">Transferase</keyword>
<dbReference type="Gene3D" id="3.40.630.30">
    <property type="match status" value="1"/>
</dbReference>
<dbReference type="STRING" id="1121001.SAMN02745857_00224"/>
<organism evidence="4 5">
    <name type="scientific">Andreprevotia lacus DSM 23236</name>
    <dbReference type="NCBI Taxonomy" id="1121001"/>
    <lineage>
        <taxon>Bacteria</taxon>
        <taxon>Pseudomonadati</taxon>
        <taxon>Pseudomonadota</taxon>
        <taxon>Betaproteobacteria</taxon>
        <taxon>Neisseriales</taxon>
        <taxon>Chitinibacteraceae</taxon>
        <taxon>Andreprevotia</taxon>
    </lineage>
</organism>
<evidence type="ECO:0000259" key="3">
    <source>
        <dbReference type="PROSITE" id="PS51186"/>
    </source>
</evidence>
<dbReference type="PROSITE" id="PS51186">
    <property type="entry name" value="GNAT"/>
    <property type="match status" value="1"/>
</dbReference>
<accession>A0A1W1WYD6</accession>
<feature type="domain" description="N-acetyltransferase" evidence="3">
    <location>
        <begin position="1"/>
        <end position="146"/>
    </location>
</feature>
<reference evidence="4 5" key="1">
    <citation type="submission" date="2017-04" db="EMBL/GenBank/DDBJ databases">
        <authorList>
            <person name="Afonso C.L."/>
            <person name="Miller P.J."/>
            <person name="Scott M.A."/>
            <person name="Spackman E."/>
            <person name="Goraichik I."/>
            <person name="Dimitrov K.M."/>
            <person name="Suarez D.L."/>
            <person name="Swayne D.E."/>
        </authorList>
    </citation>
    <scope>NUCLEOTIDE SEQUENCE [LARGE SCALE GENOMIC DNA]</scope>
    <source>
        <strain evidence="4 5">DSM 23236</strain>
    </source>
</reference>
<evidence type="ECO:0000313" key="5">
    <source>
        <dbReference type="Proteomes" id="UP000192761"/>
    </source>
</evidence>
<dbReference type="PANTHER" id="PTHR43877">
    <property type="entry name" value="AMINOALKYLPHOSPHONATE N-ACETYLTRANSFERASE-RELATED-RELATED"/>
    <property type="match status" value="1"/>
</dbReference>
<keyword evidence="4" id="KW-0687">Ribonucleoprotein</keyword>
<dbReference type="AlphaFoldDB" id="A0A1W1WYD6"/>
<gene>
    <name evidence="4" type="ORF">SAMN02745857_00224</name>
</gene>
<dbReference type="InterPro" id="IPR016181">
    <property type="entry name" value="Acyl_CoA_acyltransferase"/>
</dbReference>
<keyword evidence="4" id="KW-0689">Ribosomal protein</keyword>
<dbReference type="GO" id="GO:0005840">
    <property type="term" value="C:ribosome"/>
    <property type="evidence" value="ECO:0007669"/>
    <property type="project" value="UniProtKB-KW"/>
</dbReference>
<keyword evidence="5" id="KW-1185">Reference proteome</keyword>
<evidence type="ECO:0000313" key="4">
    <source>
        <dbReference type="EMBL" id="SMC16613.1"/>
    </source>
</evidence>
<proteinExistence type="predicted"/>
<name>A0A1W1WYD6_9NEIS</name>
<dbReference type="InterPro" id="IPR050832">
    <property type="entry name" value="Bact_Acetyltransf"/>
</dbReference>
<protein>
    <submittedName>
        <fullName evidence="4">Ribosomal protein S18 acetylase RimI</fullName>
    </submittedName>
</protein>
<sequence length="146" mass="15871">MRIREAIHADLPDVLALMRELNPDDPPLDGARAAQRWDQLLAQPGAAVYVAEVDGMLAASCTVCVIPNLTRDGRPYALIENVVTLASHRRRGLGRAVLGAACGFAWRADCYKIMLSTSARTPGVLAFYRDCGFRDDIKTAFVATPV</sequence>
<dbReference type="Proteomes" id="UP000192761">
    <property type="component" value="Unassembled WGS sequence"/>
</dbReference>
<dbReference type="Pfam" id="PF00583">
    <property type="entry name" value="Acetyltransf_1"/>
    <property type="match status" value="1"/>
</dbReference>
<evidence type="ECO:0000256" key="2">
    <source>
        <dbReference type="ARBA" id="ARBA00023315"/>
    </source>
</evidence>
<dbReference type="EMBL" id="FWXD01000001">
    <property type="protein sequence ID" value="SMC16613.1"/>
    <property type="molecule type" value="Genomic_DNA"/>
</dbReference>
<dbReference type="InterPro" id="IPR000182">
    <property type="entry name" value="GNAT_dom"/>
</dbReference>
<evidence type="ECO:0000256" key="1">
    <source>
        <dbReference type="ARBA" id="ARBA00022679"/>
    </source>
</evidence>
<dbReference type="CDD" id="cd04301">
    <property type="entry name" value="NAT_SF"/>
    <property type="match status" value="1"/>
</dbReference>
<keyword evidence="2" id="KW-0012">Acyltransferase</keyword>
<dbReference type="GO" id="GO:0016747">
    <property type="term" value="F:acyltransferase activity, transferring groups other than amino-acyl groups"/>
    <property type="evidence" value="ECO:0007669"/>
    <property type="project" value="InterPro"/>
</dbReference>
<dbReference type="RefSeq" id="WP_084088688.1">
    <property type="nucleotide sequence ID" value="NZ_FWXD01000001.1"/>
</dbReference>
<dbReference type="SUPFAM" id="SSF55729">
    <property type="entry name" value="Acyl-CoA N-acyltransferases (Nat)"/>
    <property type="match status" value="1"/>
</dbReference>
<dbReference type="OrthoDB" id="9789603at2"/>